<evidence type="ECO:0000256" key="4">
    <source>
        <dbReference type="ARBA" id="ARBA00022989"/>
    </source>
</evidence>
<feature type="transmembrane region" description="Helical" evidence="6">
    <location>
        <begin position="286"/>
        <end position="319"/>
    </location>
</feature>
<keyword evidence="4 6" id="KW-1133">Transmembrane helix</keyword>
<feature type="transmembrane region" description="Helical" evidence="6">
    <location>
        <begin position="134"/>
        <end position="155"/>
    </location>
</feature>
<evidence type="ECO:0000256" key="3">
    <source>
        <dbReference type="ARBA" id="ARBA00022692"/>
    </source>
</evidence>
<protein>
    <submittedName>
        <fullName evidence="7">AI-2E family transporter</fullName>
    </submittedName>
</protein>
<dbReference type="PANTHER" id="PTHR21716:SF64">
    <property type="entry name" value="AI-2 TRANSPORT PROTEIN TQSA"/>
    <property type="match status" value="1"/>
</dbReference>
<comment type="similarity">
    <text evidence="2">Belongs to the autoinducer-2 exporter (AI-2E) (TC 2.A.86) family.</text>
</comment>
<feature type="transmembrane region" description="Helical" evidence="6">
    <location>
        <begin position="12"/>
        <end position="44"/>
    </location>
</feature>
<gene>
    <name evidence="7" type="ORF">GCM10011320_53030</name>
</gene>
<name>A0A917NZ29_9PROT</name>
<dbReference type="InterPro" id="IPR002549">
    <property type="entry name" value="AI-2E-like"/>
</dbReference>
<comment type="caution">
    <text evidence="7">The sequence shown here is derived from an EMBL/GenBank/DDBJ whole genome shotgun (WGS) entry which is preliminary data.</text>
</comment>
<evidence type="ECO:0000256" key="6">
    <source>
        <dbReference type="SAM" id="Phobius"/>
    </source>
</evidence>
<comment type="subcellular location">
    <subcellularLocation>
        <location evidence="1">Membrane</location>
        <topology evidence="1">Multi-pass membrane protein</topology>
    </subcellularLocation>
</comment>
<keyword evidence="3 6" id="KW-0812">Transmembrane</keyword>
<keyword evidence="5 6" id="KW-0472">Membrane</keyword>
<dbReference type="RefSeq" id="WP_229681588.1">
    <property type="nucleotide sequence ID" value="NZ_BMKW01000016.1"/>
</dbReference>
<dbReference type="PANTHER" id="PTHR21716">
    <property type="entry name" value="TRANSMEMBRANE PROTEIN"/>
    <property type="match status" value="1"/>
</dbReference>
<evidence type="ECO:0000256" key="5">
    <source>
        <dbReference type="ARBA" id="ARBA00023136"/>
    </source>
</evidence>
<dbReference type="Proteomes" id="UP000661507">
    <property type="component" value="Unassembled WGS sequence"/>
</dbReference>
<accession>A0A917NZ29</accession>
<dbReference type="Pfam" id="PF01594">
    <property type="entry name" value="AI-2E_transport"/>
    <property type="match status" value="1"/>
</dbReference>
<reference evidence="7" key="2">
    <citation type="submission" date="2020-09" db="EMBL/GenBank/DDBJ databases">
        <authorList>
            <person name="Sun Q."/>
            <person name="Zhou Y."/>
        </authorList>
    </citation>
    <scope>NUCLEOTIDE SEQUENCE</scope>
    <source>
        <strain evidence="7">CGMCC 1.3617</strain>
    </source>
</reference>
<feature type="transmembrane region" description="Helical" evidence="6">
    <location>
        <begin position="56"/>
        <end position="78"/>
    </location>
</feature>
<dbReference type="GO" id="GO:0055085">
    <property type="term" value="P:transmembrane transport"/>
    <property type="evidence" value="ECO:0007669"/>
    <property type="project" value="TreeGrafter"/>
</dbReference>
<keyword evidence="8" id="KW-1185">Reference proteome</keyword>
<proteinExistence type="inferred from homology"/>
<feature type="transmembrane region" description="Helical" evidence="6">
    <location>
        <begin position="220"/>
        <end position="248"/>
    </location>
</feature>
<organism evidence="7 8">
    <name type="scientific">Neoroseomonas lacus</name>
    <dbReference type="NCBI Taxonomy" id="287609"/>
    <lineage>
        <taxon>Bacteria</taxon>
        <taxon>Pseudomonadati</taxon>
        <taxon>Pseudomonadota</taxon>
        <taxon>Alphaproteobacteria</taxon>
        <taxon>Acetobacterales</taxon>
        <taxon>Acetobacteraceae</taxon>
        <taxon>Neoroseomonas</taxon>
    </lineage>
</organism>
<evidence type="ECO:0000256" key="2">
    <source>
        <dbReference type="ARBA" id="ARBA00009773"/>
    </source>
</evidence>
<dbReference type="AlphaFoldDB" id="A0A917NZ29"/>
<evidence type="ECO:0000256" key="1">
    <source>
        <dbReference type="ARBA" id="ARBA00004141"/>
    </source>
</evidence>
<dbReference type="EMBL" id="BMKW01000016">
    <property type="protein sequence ID" value="GGJ38794.1"/>
    <property type="molecule type" value="Genomic_DNA"/>
</dbReference>
<evidence type="ECO:0000313" key="8">
    <source>
        <dbReference type="Proteomes" id="UP000661507"/>
    </source>
</evidence>
<feature type="transmembrane region" description="Helical" evidence="6">
    <location>
        <begin position="255"/>
        <end position="274"/>
    </location>
</feature>
<reference evidence="7" key="1">
    <citation type="journal article" date="2014" name="Int. J. Syst. Evol. Microbiol.">
        <title>Complete genome sequence of Corynebacterium casei LMG S-19264T (=DSM 44701T), isolated from a smear-ripened cheese.</title>
        <authorList>
            <consortium name="US DOE Joint Genome Institute (JGI-PGF)"/>
            <person name="Walter F."/>
            <person name="Albersmeier A."/>
            <person name="Kalinowski J."/>
            <person name="Ruckert C."/>
        </authorList>
    </citation>
    <scope>NUCLEOTIDE SEQUENCE</scope>
    <source>
        <strain evidence="7">CGMCC 1.3617</strain>
    </source>
</reference>
<dbReference type="GO" id="GO:0016020">
    <property type="term" value="C:membrane"/>
    <property type="evidence" value="ECO:0007669"/>
    <property type="project" value="UniProtKB-SubCell"/>
</dbReference>
<feature type="transmembrane region" description="Helical" evidence="6">
    <location>
        <begin position="192"/>
        <end position="214"/>
    </location>
</feature>
<sequence>MITDSALRTMAGVCTAILVAAALSLAQSVLAPVAFALFVIALAWPLQRGLEPRLGGAVAMIVTLLVSLTVVGVMVFLASWGFGRVGAWVVANGAMLQELYLRKLEWAAAQGIEIDPIIAEHFNMRSLVRLAQEVLSQLQGLLTFVAVTLVFMILGLLETGAVARSLATMGSTAEAMLGALSETSSKLRTYMAVRTVMSAFTGLAVFAFAYAMGLELAAEWGVIAFVLNYIPFIGSFLATLFPTVFAILQFGSWQAAIAVFACLQVIQFLSGSYIEPRLAGARLAISPFMVLVAVFLGAFLWGVPGAFIGVPALIAALTICERFDGSRWVATLLSGKQ</sequence>
<evidence type="ECO:0000313" key="7">
    <source>
        <dbReference type="EMBL" id="GGJ38794.1"/>
    </source>
</evidence>